<reference evidence="3" key="1">
    <citation type="submission" date="2022-11" db="UniProtKB">
        <authorList>
            <consortium name="WormBaseParasite"/>
        </authorList>
    </citation>
    <scope>IDENTIFICATION</scope>
</reference>
<name>A0A915Q4V8_9BILA</name>
<proteinExistence type="predicted"/>
<dbReference type="Proteomes" id="UP000887581">
    <property type="component" value="Unplaced"/>
</dbReference>
<evidence type="ECO:0000313" key="2">
    <source>
        <dbReference type="Proteomes" id="UP000887581"/>
    </source>
</evidence>
<sequence>MVWRNDKDRNRRRLPSIPLESKTVPTLTRLSLESMLPAVATSDESIERPTLLIMDGHNVDQVPFSRNSRQFWSPTIARSFPVHSTQRRELPSEEELESFGE</sequence>
<accession>A0A915Q4V8</accession>
<protein>
    <submittedName>
        <fullName evidence="3">Uncharacterized protein</fullName>
    </submittedName>
</protein>
<dbReference type="AlphaFoldDB" id="A0A915Q4V8"/>
<evidence type="ECO:0000313" key="3">
    <source>
        <dbReference type="WBParaSite" id="sdigi.contig98.g4277.t1"/>
    </source>
</evidence>
<dbReference type="WBParaSite" id="sdigi.contig98.g4277.t1">
    <property type="protein sequence ID" value="sdigi.contig98.g4277.t1"/>
    <property type="gene ID" value="sdigi.contig98.g4277"/>
</dbReference>
<keyword evidence="2" id="KW-1185">Reference proteome</keyword>
<organism evidence="2 3">
    <name type="scientific">Setaria digitata</name>
    <dbReference type="NCBI Taxonomy" id="48799"/>
    <lineage>
        <taxon>Eukaryota</taxon>
        <taxon>Metazoa</taxon>
        <taxon>Ecdysozoa</taxon>
        <taxon>Nematoda</taxon>
        <taxon>Chromadorea</taxon>
        <taxon>Rhabditida</taxon>
        <taxon>Spirurina</taxon>
        <taxon>Spiruromorpha</taxon>
        <taxon>Filarioidea</taxon>
        <taxon>Setariidae</taxon>
        <taxon>Setaria</taxon>
    </lineage>
</organism>
<evidence type="ECO:0000256" key="1">
    <source>
        <dbReference type="SAM" id="MobiDB-lite"/>
    </source>
</evidence>
<feature type="compositionally biased region" description="Acidic residues" evidence="1">
    <location>
        <begin position="92"/>
        <end position="101"/>
    </location>
</feature>
<feature type="region of interest" description="Disordered" evidence="1">
    <location>
        <begin position="82"/>
        <end position="101"/>
    </location>
</feature>